<evidence type="ECO:0000256" key="4">
    <source>
        <dbReference type="ARBA" id="ARBA00022801"/>
    </source>
</evidence>
<evidence type="ECO:0000256" key="10">
    <source>
        <dbReference type="PIRSR" id="PIRSR617736-2"/>
    </source>
</evidence>
<feature type="binding site" evidence="10">
    <location>
        <position position="29"/>
    </location>
    <ligand>
        <name>substrate</name>
    </ligand>
</feature>
<dbReference type="EMBL" id="JAMTCS010000016">
    <property type="protein sequence ID" value="MCP2267179.1"/>
    <property type="molecule type" value="Genomic_DNA"/>
</dbReference>
<feature type="active site" description="Nucleophile" evidence="9">
    <location>
        <position position="377"/>
    </location>
</feature>
<dbReference type="GO" id="GO:0005829">
    <property type="term" value="C:cytosol"/>
    <property type="evidence" value="ECO:0007669"/>
    <property type="project" value="TreeGrafter"/>
</dbReference>
<dbReference type="PANTHER" id="PTHR10353:SF36">
    <property type="entry name" value="LP05116P"/>
    <property type="match status" value="1"/>
</dbReference>
<evidence type="ECO:0000256" key="2">
    <source>
        <dbReference type="ARBA" id="ARBA00010838"/>
    </source>
</evidence>
<evidence type="ECO:0000256" key="6">
    <source>
        <dbReference type="ARBA" id="ARBA00023277"/>
    </source>
</evidence>
<organism evidence="12 13">
    <name type="scientific">Promicromonospora thailandica</name>
    <dbReference type="NCBI Taxonomy" id="765201"/>
    <lineage>
        <taxon>Bacteria</taxon>
        <taxon>Bacillati</taxon>
        <taxon>Actinomycetota</taxon>
        <taxon>Actinomycetes</taxon>
        <taxon>Micrococcales</taxon>
        <taxon>Promicromonosporaceae</taxon>
        <taxon>Promicromonospora</taxon>
    </lineage>
</organism>
<keyword evidence="4 11" id="KW-0378">Hydrolase</keyword>
<reference evidence="12" key="1">
    <citation type="submission" date="2022-06" db="EMBL/GenBank/DDBJ databases">
        <title>Genomic Encyclopedia of Archaeal and Bacterial Type Strains, Phase II (KMG-II): from individual species to whole genera.</title>
        <authorList>
            <person name="Goeker M."/>
        </authorList>
    </citation>
    <scope>NUCLEOTIDE SEQUENCE</scope>
    <source>
        <strain evidence="12">DSM 26652</strain>
    </source>
</reference>
<evidence type="ECO:0000256" key="11">
    <source>
        <dbReference type="RuleBase" id="RU361175"/>
    </source>
</evidence>
<feature type="binding site" evidence="10">
    <location>
        <position position="175"/>
    </location>
    <ligand>
        <name>substrate</name>
    </ligand>
</feature>
<evidence type="ECO:0000256" key="1">
    <source>
        <dbReference type="ARBA" id="ARBA00000448"/>
    </source>
</evidence>
<dbReference type="PROSITE" id="PS00653">
    <property type="entry name" value="GLYCOSYL_HYDROL_F1_2"/>
    <property type="match status" value="1"/>
</dbReference>
<dbReference type="Proteomes" id="UP001139493">
    <property type="component" value="Unassembled WGS sequence"/>
</dbReference>
<keyword evidence="8" id="KW-0624">Polysaccharide degradation</keyword>
<dbReference type="AlphaFoldDB" id="A0A9X2G5J0"/>
<evidence type="ECO:0000256" key="7">
    <source>
        <dbReference type="ARBA" id="ARBA00023295"/>
    </source>
</evidence>
<comment type="similarity">
    <text evidence="2 11">Belongs to the glycosyl hydrolase 1 family.</text>
</comment>
<evidence type="ECO:0000313" key="13">
    <source>
        <dbReference type="Proteomes" id="UP001139493"/>
    </source>
</evidence>
<comment type="catalytic activity">
    <reaction evidence="1 11">
        <text>Hydrolysis of terminal, non-reducing beta-D-glucosyl residues with release of beta-D-glucose.</text>
        <dbReference type="EC" id="3.2.1.21"/>
    </reaction>
</comment>
<dbReference type="InterPro" id="IPR033132">
    <property type="entry name" value="GH_1_N_CS"/>
</dbReference>
<evidence type="ECO:0000256" key="5">
    <source>
        <dbReference type="ARBA" id="ARBA00023001"/>
    </source>
</evidence>
<dbReference type="InterPro" id="IPR017736">
    <property type="entry name" value="Glyco_hydro_1_beta-glucosidase"/>
</dbReference>
<evidence type="ECO:0000256" key="9">
    <source>
        <dbReference type="PIRSR" id="PIRSR617736-1"/>
    </source>
</evidence>
<keyword evidence="6" id="KW-0119">Carbohydrate metabolism</keyword>
<evidence type="ECO:0000256" key="3">
    <source>
        <dbReference type="ARBA" id="ARBA00012744"/>
    </source>
</evidence>
<feature type="binding site" evidence="10">
    <location>
        <position position="130"/>
    </location>
    <ligand>
        <name>substrate</name>
    </ligand>
</feature>
<sequence length="471" mass="52267">MKPSTVNTGAEIRRFPDGFQWGVATSSYQIEGAWDEDGKGPSIWDTYAHTPGNIHNDDNGDVANDHYHRHHEDVDLMRDIGATAYRFSVAWPRVFPDGAGAPNRAGIDFYDRLVDALLAAGIEPYATLYHWDLPQTLQDEVGGWQSKDTAKAFADYAGYVSGRLGDRVKHYFTINEFASFVEGGYQGVDVKVGGDEIVHLGAAPGLRLSDSELKQVRHHAVLGHGMAVQAIRAHGPAGTKIGFADNIRVAVPTIDTPDHVAAAERATRARNAGFMTVMLEGRYTDEYLAEAGGRSPVFTDEELGIIAEPLDFVGLNVYKPGWYVEPSDEAPGYRDIPINASHPRMQSSWHLLDPEVLYWAPRLVQNLWNPPSIYITENGCGASDVMAHDGRIYDSDRVMFLRACLGQLQRATSEGVPVHGYFLWSAQDNFEWMDGYGNRFGLVYVDFDTLERTPKLSASWFREAARRNAVV</sequence>
<dbReference type="EC" id="3.2.1.21" evidence="3 11"/>
<dbReference type="Pfam" id="PF00232">
    <property type="entry name" value="Glyco_hydro_1"/>
    <property type="match status" value="1"/>
</dbReference>
<dbReference type="InterPro" id="IPR017853">
    <property type="entry name" value="GH"/>
</dbReference>
<keyword evidence="7 11" id="KW-0326">Glycosidase</keyword>
<feature type="active site" description="Proton donor" evidence="9">
    <location>
        <position position="176"/>
    </location>
</feature>
<dbReference type="PRINTS" id="PR00131">
    <property type="entry name" value="GLHYDRLASE1"/>
</dbReference>
<comment type="caution">
    <text evidence="12">The sequence shown here is derived from an EMBL/GenBank/DDBJ whole genome shotgun (WGS) entry which is preliminary data.</text>
</comment>
<evidence type="ECO:0000313" key="12">
    <source>
        <dbReference type="EMBL" id="MCP2267179.1"/>
    </source>
</evidence>
<feature type="binding site" evidence="10">
    <location>
        <begin position="431"/>
        <end position="432"/>
    </location>
    <ligand>
        <name>substrate</name>
    </ligand>
</feature>
<dbReference type="InterPro" id="IPR001360">
    <property type="entry name" value="Glyco_hydro_1"/>
</dbReference>
<proteinExistence type="inferred from homology"/>
<dbReference type="FunFam" id="3.20.20.80:FF:000004">
    <property type="entry name" value="Beta-glucosidase 6-phospho-beta-glucosidase"/>
    <property type="match status" value="1"/>
</dbReference>
<dbReference type="RefSeq" id="WP_253839545.1">
    <property type="nucleotide sequence ID" value="NZ_JAMTCS010000016.1"/>
</dbReference>
<dbReference type="GO" id="GO:0008422">
    <property type="term" value="F:beta-glucosidase activity"/>
    <property type="evidence" value="ECO:0007669"/>
    <property type="project" value="UniProtKB-EC"/>
</dbReference>
<dbReference type="NCBIfam" id="TIGR03356">
    <property type="entry name" value="BGL"/>
    <property type="match status" value="1"/>
</dbReference>
<dbReference type="GO" id="GO:0030245">
    <property type="term" value="P:cellulose catabolic process"/>
    <property type="evidence" value="ECO:0007669"/>
    <property type="project" value="UniProtKB-KW"/>
</dbReference>
<dbReference type="SUPFAM" id="SSF51445">
    <property type="entry name" value="(Trans)glycosidases"/>
    <property type="match status" value="1"/>
</dbReference>
<keyword evidence="13" id="KW-1185">Reference proteome</keyword>
<feature type="binding site" evidence="10">
    <location>
        <position position="424"/>
    </location>
    <ligand>
        <name>substrate</name>
    </ligand>
</feature>
<evidence type="ECO:0000256" key="8">
    <source>
        <dbReference type="ARBA" id="ARBA00023326"/>
    </source>
</evidence>
<gene>
    <name evidence="12" type="ORF">APR03_004551</name>
</gene>
<keyword evidence="5" id="KW-0136">Cellulose degradation</keyword>
<protein>
    <recommendedName>
        <fullName evidence="3 11">Beta-glucosidase</fullName>
        <ecNumber evidence="3 11">3.2.1.21</ecNumber>
    </recommendedName>
</protein>
<dbReference type="PANTHER" id="PTHR10353">
    <property type="entry name" value="GLYCOSYL HYDROLASE"/>
    <property type="match status" value="1"/>
</dbReference>
<feature type="binding site" evidence="10">
    <location>
        <position position="318"/>
    </location>
    <ligand>
        <name>substrate</name>
    </ligand>
</feature>
<name>A0A9X2G5J0_9MICO</name>
<accession>A0A9X2G5J0</accession>
<dbReference type="Gene3D" id="3.20.20.80">
    <property type="entry name" value="Glycosidases"/>
    <property type="match status" value="1"/>
</dbReference>